<comment type="catalytic activity">
    <reaction evidence="4 5">
        <text>L-glutaminyl-[peptide chain release factor] + S-adenosyl-L-methionine = N(5)-methyl-L-glutaminyl-[peptide chain release factor] + S-adenosyl-L-homocysteine + H(+)</text>
        <dbReference type="Rhea" id="RHEA:42896"/>
        <dbReference type="Rhea" id="RHEA-COMP:10271"/>
        <dbReference type="Rhea" id="RHEA-COMP:10272"/>
        <dbReference type="ChEBI" id="CHEBI:15378"/>
        <dbReference type="ChEBI" id="CHEBI:30011"/>
        <dbReference type="ChEBI" id="CHEBI:57856"/>
        <dbReference type="ChEBI" id="CHEBI:59789"/>
        <dbReference type="ChEBI" id="CHEBI:61891"/>
        <dbReference type="EC" id="2.1.1.297"/>
    </reaction>
</comment>
<dbReference type="InterPro" id="IPR002052">
    <property type="entry name" value="DNA_methylase_N6_adenine_CS"/>
</dbReference>
<dbReference type="GeneID" id="97668194"/>
<evidence type="ECO:0000313" key="9">
    <source>
        <dbReference type="Proteomes" id="UP000049983"/>
    </source>
</evidence>
<feature type="binding site" evidence="5">
    <location>
        <position position="190"/>
    </location>
    <ligand>
        <name>S-adenosyl-L-methionine</name>
        <dbReference type="ChEBI" id="CHEBI:59789"/>
    </ligand>
</feature>
<evidence type="ECO:0000256" key="3">
    <source>
        <dbReference type="ARBA" id="ARBA00022691"/>
    </source>
</evidence>
<evidence type="ECO:0000256" key="2">
    <source>
        <dbReference type="ARBA" id="ARBA00022679"/>
    </source>
</evidence>
<dbReference type="PANTHER" id="PTHR18895:SF74">
    <property type="entry name" value="MTRF1L RELEASE FACTOR GLUTAMINE METHYLTRANSFERASE"/>
    <property type="match status" value="1"/>
</dbReference>
<feature type="binding site" evidence="5">
    <location>
        <begin position="190"/>
        <end position="193"/>
    </location>
    <ligand>
        <name>substrate</name>
    </ligand>
</feature>
<dbReference type="SUPFAM" id="SSF53335">
    <property type="entry name" value="S-adenosyl-L-methionine-dependent methyltransferases"/>
    <property type="match status" value="1"/>
</dbReference>
<dbReference type="Gene3D" id="1.10.8.10">
    <property type="entry name" value="DNA helicase RuvA subunit, C-terminal domain"/>
    <property type="match status" value="1"/>
</dbReference>
<protein>
    <recommendedName>
        <fullName evidence="5">Release factor glutamine methyltransferase</fullName>
        <shortName evidence="5">RF MTase</shortName>
        <ecNumber evidence="5">2.1.1.297</ecNumber>
    </recommendedName>
    <alternativeName>
        <fullName evidence="5">N5-glutamine methyltransferase PrmC</fullName>
    </alternativeName>
    <alternativeName>
        <fullName evidence="5">Protein-(glutamine-N5) MTase PrmC</fullName>
    </alternativeName>
    <alternativeName>
        <fullName evidence="5">Protein-glutamine N-methyltransferase PrmC</fullName>
    </alternativeName>
</protein>
<reference evidence="9" key="1">
    <citation type="submission" date="2015-07" db="EMBL/GenBank/DDBJ databases">
        <authorList>
            <person name="Rodrigo-Torres Lidia"/>
            <person name="Arahal R.David."/>
        </authorList>
    </citation>
    <scope>NUCLEOTIDE SEQUENCE [LARGE SCALE GENOMIC DNA]</scope>
    <source>
        <strain evidence="9">CECT 5096</strain>
    </source>
</reference>
<dbReference type="CDD" id="cd02440">
    <property type="entry name" value="AdoMet_MTases"/>
    <property type="match status" value="1"/>
</dbReference>
<evidence type="ECO:0000256" key="4">
    <source>
        <dbReference type="ARBA" id="ARBA00048391"/>
    </source>
</evidence>
<comment type="function">
    <text evidence="5">Methylates the class 1 translation termination release factors RF1/PrfA and RF2/PrfB on the glutamine residue of the universally conserved GGQ motif.</text>
</comment>
<dbReference type="GO" id="GO:0032259">
    <property type="term" value="P:methylation"/>
    <property type="evidence" value="ECO:0007669"/>
    <property type="project" value="UniProtKB-KW"/>
</dbReference>
<proteinExistence type="inferred from homology"/>
<sequence>MQLGQLYRQVRDRFRAAGLPAADLDARILVSTLLDLSISDLILDERREIAASTVAEIGQKAKLRLAGMPVGRILGEREFYGRRFLLNSAALEPRPDTEVLIDAVLHRTMSDRPIVIWDIGTGSGAIAVTLLAELPLCQAIAFDLSEDALACAAGNARLHDVDTRFQAVCADFLSSIDTCCSDGPDWIISNPPYIQTDVLSTLDPEVIHFDPLLALDGGNSGLEAYVCIITDAAKLMKQGTGIAFEIGFDQAADVEKQLRHHGFGAIEIIKDLSGNDRVVLARRA</sequence>
<dbReference type="EMBL" id="CXWC01000002">
    <property type="protein sequence ID" value="CTQ65501.1"/>
    <property type="molecule type" value="Genomic_DNA"/>
</dbReference>
<dbReference type="InterPro" id="IPR029063">
    <property type="entry name" value="SAM-dependent_MTases_sf"/>
</dbReference>
<dbReference type="InterPro" id="IPR050320">
    <property type="entry name" value="N5-glutamine_MTase"/>
</dbReference>
<dbReference type="EC" id="2.1.1.297" evidence="5"/>
<gene>
    <name evidence="5 8" type="primary">prmC</name>
    <name evidence="8" type="ORF">LA5096_00750</name>
</gene>
<feature type="domain" description="Release factor glutamine methyltransferase N-terminal" evidence="7">
    <location>
        <begin position="5"/>
        <end position="75"/>
    </location>
</feature>
<comment type="similarity">
    <text evidence="5">Belongs to the protein N5-glutamine methyltransferase family. PrmC subfamily.</text>
</comment>
<evidence type="ECO:0000259" key="7">
    <source>
        <dbReference type="Pfam" id="PF17827"/>
    </source>
</evidence>
<feature type="binding site" evidence="5">
    <location>
        <position position="172"/>
    </location>
    <ligand>
        <name>S-adenosyl-L-methionine</name>
        <dbReference type="ChEBI" id="CHEBI:59789"/>
    </ligand>
</feature>
<evidence type="ECO:0000256" key="5">
    <source>
        <dbReference type="HAMAP-Rule" id="MF_02126"/>
    </source>
</evidence>
<dbReference type="GO" id="GO:0102559">
    <property type="term" value="F:peptide chain release factor N(5)-glutamine methyltransferase activity"/>
    <property type="evidence" value="ECO:0007669"/>
    <property type="project" value="UniProtKB-EC"/>
</dbReference>
<keyword evidence="1 5" id="KW-0489">Methyltransferase</keyword>
<accession>A0A0M7A5H8</accession>
<dbReference type="NCBIfam" id="TIGR03534">
    <property type="entry name" value="RF_mod_PrmC"/>
    <property type="match status" value="1"/>
</dbReference>
<name>A0A0M7A5H8_9HYPH</name>
<dbReference type="InterPro" id="IPR040758">
    <property type="entry name" value="PrmC_N"/>
</dbReference>
<dbReference type="NCBIfam" id="TIGR00536">
    <property type="entry name" value="hemK_fam"/>
    <property type="match status" value="1"/>
</dbReference>
<dbReference type="Gene3D" id="3.40.50.150">
    <property type="entry name" value="Vaccinia Virus protein VP39"/>
    <property type="match status" value="1"/>
</dbReference>
<dbReference type="InterPro" id="IPR019874">
    <property type="entry name" value="RF_methyltr_PrmC"/>
</dbReference>
<evidence type="ECO:0000313" key="8">
    <source>
        <dbReference type="EMBL" id="CTQ65501.1"/>
    </source>
</evidence>
<evidence type="ECO:0000256" key="1">
    <source>
        <dbReference type="ARBA" id="ARBA00022603"/>
    </source>
</evidence>
<dbReference type="AlphaFoldDB" id="A0A0M7A5H8"/>
<feature type="domain" description="Methyltransferase small" evidence="6">
    <location>
        <begin position="108"/>
        <end position="196"/>
    </location>
</feature>
<dbReference type="Pfam" id="PF05175">
    <property type="entry name" value="MTS"/>
    <property type="match status" value="1"/>
</dbReference>
<keyword evidence="9" id="KW-1185">Reference proteome</keyword>
<feature type="binding site" evidence="5">
    <location>
        <begin position="120"/>
        <end position="124"/>
    </location>
    <ligand>
        <name>S-adenosyl-L-methionine</name>
        <dbReference type="ChEBI" id="CHEBI:59789"/>
    </ligand>
</feature>
<dbReference type="InterPro" id="IPR007848">
    <property type="entry name" value="Small_mtfrase_dom"/>
</dbReference>
<evidence type="ECO:0000259" key="6">
    <source>
        <dbReference type="Pfam" id="PF05175"/>
    </source>
</evidence>
<organism evidence="8 9">
    <name type="scientific">Roseibium album</name>
    <dbReference type="NCBI Taxonomy" id="311410"/>
    <lineage>
        <taxon>Bacteria</taxon>
        <taxon>Pseudomonadati</taxon>
        <taxon>Pseudomonadota</taxon>
        <taxon>Alphaproteobacteria</taxon>
        <taxon>Hyphomicrobiales</taxon>
        <taxon>Stappiaceae</taxon>
        <taxon>Roseibium</taxon>
    </lineage>
</organism>
<feature type="binding site" evidence="5">
    <location>
        <position position="143"/>
    </location>
    <ligand>
        <name>S-adenosyl-L-methionine</name>
        <dbReference type="ChEBI" id="CHEBI:59789"/>
    </ligand>
</feature>
<dbReference type="Pfam" id="PF17827">
    <property type="entry name" value="PrmC_N"/>
    <property type="match status" value="1"/>
</dbReference>
<dbReference type="HAMAP" id="MF_02126">
    <property type="entry name" value="RF_methyltr_PrmC"/>
    <property type="match status" value="1"/>
</dbReference>
<keyword evidence="2 5" id="KW-0808">Transferase</keyword>
<dbReference type="InterPro" id="IPR004556">
    <property type="entry name" value="HemK-like"/>
</dbReference>
<dbReference type="Proteomes" id="UP000049983">
    <property type="component" value="Unassembled WGS sequence"/>
</dbReference>
<dbReference type="RefSeq" id="WP_055114380.1">
    <property type="nucleotide sequence ID" value="NZ_CXWA01000002.1"/>
</dbReference>
<dbReference type="OrthoDB" id="9800643at2"/>
<dbReference type="STRING" id="311410.LA5095_01894"/>
<dbReference type="PANTHER" id="PTHR18895">
    <property type="entry name" value="HEMK METHYLTRANSFERASE"/>
    <property type="match status" value="1"/>
</dbReference>
<dbReference type="GO" id="GO:0003676">
    <property type="term" value="F:nucleic acid binding"/>
    <property type="evidence" value="ECO:0007669"/>
    <property type="project" value="InterPro"/>
</dbReference>
<keyword evidence="3 5" id="KW-0949">S-adenosyl-L-methionine</keyword>
<dbReference type="PROSITE" id="PS00092">
    <property type="entry name" value="N6_MTASE"/>
    <property type="match status" value="1"/>
</dbReference>